<reference evidence="2" key="1">
    <citation type="submission" date="2021-01" db="EMBL/GenBank/DDBJ databases">
        <authorList>
            <consortium name="Genoscope - CEA"/>
            <person name="William W."/>
        </authorList>
    </citation>
    <scope>NUCLEOTIDE SEQUENCE</scope>
</reference>
<dbReference type="InterPro" id="IPR053781">
    <property type="entry name" value="F-box_AtFBL13-like"/>
</dbReference>
<dbReference type="InterPro" id="IPR001810">
    <property type="entry name" value="F-box_dom"/>
</dbReference>
<protein>
    <submittedName>
        <fullName evidence="2">(rape) hypothetical protein</fullName>
    </submittedName>
</protein>
<dbReference type="Proteomes" id="UP001295469">
    <property type="component" value="Chromosome A05"/>
</dbReference>
<evidence type="ECO:0000259" key="1">
    <source>
        <dbReference type="PROSITE" id="PS50181"/>
    </source>
</evidence>
<organism evidence="2">
    <name type="scientific">Brassica napus</name>
    <name type="common">Rape</name>
    <dbReference type="NCBI Taxonomy" id="3708"/>
    <lineage>
        <taxon>Eukaryota</taxon>
        <taxon>Viridiplantae</taxon>
        <taxon>Streptophyta</taxon>
        <taxon>Embryophyta</taxon>
        <taxon>Tracheophyta</taxon>
        <taxon>Spermatophyta</taxon>
        <taxon>Magnoliopsida</taxon>
        <taxon>eudicotyledons</taxon>
        <taxon>Gunneridae</taxon>
        <taxon>Pentapetalae</taxon>
        <taxon>rosids</taxon>
        <taxon>malvids</taxon>
        <taxon>Brassicales</taxon>
        <taxon>Brassicaceae</taxon>
        <taxon>Brassiceae</taxon>
        <taxon>Brassica</taxon>
    </lineage>
</organism>
<dbReference type="AlphaFoldDB" id="A0A816TCC2"/>
<feature type="domain" description="F-box" evidence="1">
    <location>
        <begin position="1"/>
        <end position="34"/>
    </location>
</feature>
<gene>
    <name evidence="2" type="ORF">DARMORV10_A05P19390.1</name>
</gene>
<dbReference type="PROSITE" id="PS50181">
    <property type="entry name" value="FBOX"/>
    <property type="match status" value="1"/>
</dbReference>
<dbReference type="CDD" id="cd22160">
    <property type="entry name" value="F-box_AtFBL13-like"/>
    <property type="match status" value="1"/>
</dbReference>
<dbReference type="Pfam" id="PF00646">
    <property type="entry name" value="F-box"/>
    <property type="match status" value="1"/>
</dbReference>
<dbReference type="EMBL" id="HG994359">
    <property type="protein sequence ID" value="CAF2097613.1"/>
    <property type="molecule type" value="Genomic_DNA"/>
</dbReference>
<accession>A0A816TCC2</accession>
<dbReference type="Gene3D" id="1.20.1280.50">
    <property type="match status" value="1"/>
</dbReference>
<dbReference type="PANTHER" id="PTHR31293:SF12">
    <property type="entry name" value="RNI-LIKE SUPERFAMILY PROTEIN"/>
    <property type="match status" value="1"/>
</dbReference>
<evidence type="ECO:0000313" key="2">
    <source>
        <dbReference type="EMBL" id="CAF2097613.1"/>
    </source>
</evidence>
<dbReference type="InterPro" id="IPR036047">
    <property type="entry name" value="F-box-like_dom_sf"/>
</dbReference>
<sequence>MDNLSRLPDELLVRILSLVPTKVVVSTSILSKRWMFLWMSLPKLEFVDRDESLLVLKNFINKNLPLHRAPVIQSFLLSLYESREKNIKPEDIRQWVEIAVSRHKVMKIWKGVLIKVTVYER</sequence>
<dbReference type="SUPFAM" id="SSF81383">
    <property type="entry name" value="F-box domain"/>
    <property type="match status" value="1"/>
</dbReference>
<proteinExistence type="predicted"/>
<dbReference type="InterPro" id="IPR055294">
    <property type="entry name" value="FBL60-like"/>
</dbReference>
<name>A0A816TCC2_BRANA</name>
<dbReference type="PANTHER" id="PTHR31293">
    <property type="entry name" value="RNI-LIKE SUPERFAMILY PROTEIN"/>
    <property type="match status" value="1"/>
</dbReference>